<organism evidence="1 3">
    <name type="scientific">Rahnella sp. (strain Y9602)</name>
    <dbReference type="NCBI Taxonomy" id="2703885"/>
    <lineage>
        <taxon>Bacteria</taxon>
        <taxon>Pseudomonadati</taxon>
        <taxon>Pseudomonadota</taxon>
        <taxon>Gammaproteobacteria</taxon>
        <taxon>Enterobacterales</taxon>
        <taxon>Yersiniaceae</taxon>
        <taxon>Rahnella</taxon>
    </lineage>
</organism>
<dbReference type="OrthoDB" id="6540387at2"/>
<evidence type="ECO:0000313" key="3">
    <source>
        <dbReference type="Proteomes" id="UP000007257"/>
    </source>
</evidence>
<dbReference type="Proteomes" id="UP000007257">
    <property type="component" value="Chromosome"/>
</dbReference>
<dbReference type="AlphaFoldDB" id="A0A0H3F816"/>
<name>A0A0H3F816_RAHSY</name>
<dbReference type="Proteomes" id="UP001598201">
    <property type="component" value="Unassembled WGS sequence"/>
</dbReference>
<gene>
    <name evidence="1" type="ordered locus">Rahaq_1728</name>
    <name evidence="2" type="ORF">ACFPK4_05010</name>
</gene>
<dbReference type="RefSeq" id="WP_013575048.1">
    <property type="nucleotide sequence ID" value="NC_015061.1"/>
</dbReference>
<reference evidence="2 4" key="3">
    <citation type="submission" date="2024-09" db="EMBL/GenBank/DDBJ databases">
        <title>Genomes of Rahnella.</title>
        <authorList>
            <person name="Mnguni F.C."/>
            <person name="Shin G.Y."/>
            <person name="Coutinho T."/>
        </authorList>
    </citation>
    <scope>NUCLEOTIDE SEQUENCE [LARGE SCALE GENOMIC DNA]</scope>
    <source>
        <strain evidence="2 4">20WA0057</strain>
    </source>
</reference>
<reference evidence="3" key="1">
    <citation type="submission" date="2011-01" db="EMBL/GenBank/DDBJ databases">
        <title>Complete sequence of chromosome of Rahnella sp. Y9602.</title>
        <authorList>
            <consortium name="US DOE Joint Genome Institute"/>
            <person name="Lucas S."/>
            <person name="Copeland A."/>
            <person name="Lapidus A."/>
            <person name="Cheng J.-F."/>
            <person name="Goodwin L."/>
            <person name="Pitluck S."/>
            <person name="Lu M."/>
            <person name="Detter J.C."/>
            <person name="Han C."/>
            <person name="Tapia R."/>
            <person name="Land M."/>
            <person name="Hauser L."/>
            <person name="Kyrpides N."/>
            <person name="Ivanova N."/>
            <person name="Ovchinnikova G."/>
            <person name="Pagani I."/>
            <person name="Sobecky P.A."/>
            <person name="Martinez R.J."/>
            <person name="Woyke T."/>
        </authorList>
    </citation>
    <scope>NUCLEOTIDE SEQUENCE [LARGE SCALE GENOMIC DNA]</scope>
    <source>
        <strain evidence="3">Y9602</strain>
    </source>
</reference>
<dbReference type="KEGG" id="rah:Rahaq_1728"/>
<proteinExistence type="predicted"/>
<sequence>MLKIVLQIFSSPEKFLGLFSAADMENTLEEGERILIDENGTASVNPANQEMQQDFARHVKRMSVL</sequence>
<dbReference type="EMBL" id="CP002505">
    <property type="protein sequence ID" value="ADW73346.1"/>
    <property type="molecule type" value="Genomic_DNA"/>
</dbReference>
<dbReference type="EMBL" id="JBHUCJ010000007">
    <property type="protein sequence ID" value="MFD3222882.1"/>
    <property type="molecule type" value="Genomic_DNA"/>
</dbReference>
<evidence type="ECO:0000313" key="4">
    <source>
        <dbReference type="Proteomes" id="UP001598201"/>
    </source>
</evidence>
<evidence type="ECO:0000313" key="1">
    <source>
        <dbReference type="EMBL" id="ADW73346.1"/>
    </source>
</evidence>
<evidence type="ECO:0000313" key="2">
    <source>
        <dbReference type="EMBL" id="MFD3222882.1"/>
    </source>
</evidence>
<dbReference type="GeneID" id="95417592"/>
<protein>
    <submittedName>
        <fullName evidence="1">Uncharacterized protein</fullName>
    </submittedName>
</protein>
<dbReference type="eggNOG" id="ENOG5032T7P">
    <property type="taxonomic scope" value="Bacteria"/>
</dbReference>
<accession>A0A0H3F816</accession>
<dbReference type="HOGENOM" id="CLU_206002_0_0_6"/>
<keyword evidence="4" id="KW-1185">Reference proteome</keyword>
<reference evidence="1 3" key="2">
    <citation type="journal article" date="2012" name="J. Bacteriol.">
        <title>Complete Genome Sequence of Rahnella sp. Strain Y9602, a Gammaproteobacterium Isolate from Metal- and Radionuclide-Contaminated Soil.</title>
        <authorList>
            <person name="Martinez R.J."/>
            <person name="Bruce D."/>
            <person name="Detter C."/>
            <person name="Goodwin L.A."/>
            <person name="Han J."/>
            <person name="Han C.S."/>
            <person name="Held B."/>
            <person name="Land M.L."/>
            <person name="Mikhailova N."/>
            <person name="Nolan M."/>
            <person name="Pennacchio L."/>
            <person name="Pitluck S."/>
            <person name="Tapia R."/>
            <person name="Woyke T."/>
            <person name="Sobecky P.A."/>
        </authorList>
    </citation>
    <scope>NUCLEOTIDE SEQUENCE [LARGE SCALE GENOMIC DNA]</scope>
    <source>
        <strain evidence="1 3">Y9602</strain>
    </source>
</reference>